<dbReference type="EMBL" id="GBRH01187134">
    <property type="protein sequence ID" value="JAE10762.1"/>
    <property type="molecule type" value="Transcribed_RNA"/>
</dbReference>
<proteinExistence type="predicted"/>
<accession>A0A0A9FEH2</accession>
<reference evidence="1" key="2">
    <citation type="journal article" date="2015" name="Data Brief">
        <title>Shoot transcriptome of the giant reed, Arundo donax.</title>
        <authorList>
            <person name="Barrero R.A."/>
            <person name="Guerrero F.D."/>
            <person name="Moolhuijzen P."/>
            <person name="Goolsby J.A."/>
            <person name="Tidwell J."/>
            <person name="Bellgard S.E."/>
            <person name="Bellgard M.I."/>
        </authorList>
    </citation>
    <scope>NUCLEOTIDE SEQUENCE</scope>
    <source>
        <tissue evidence="1">Shoot tissue taken approximately 20 cm above the soil surface</tissue>
    </source>
</reference>
<evidence type="ECO:0000313" key="1">
    <source>
        <dbReference type="EMBL" id="JAE10762.1"/>
    </source>
</evidence>
<protein>
    <submittedName>
        <fullName evidence="1">Uncharacterized protein</fullName>
    </submittedName>
</protein>
<reference evidence="1" key="1">
    <citation type="submission" date="2014-09" db="EMBL/GenBank/DDBJ databases">
        <authorList>
            <person name="Magalhaes I.L.F."/>
            <person name="Oliveira U."/>
            <person name="Santos F.R."/>
            <person name="Vidigal T.H.D.A."/>
            <person name="Brescovit A.D."/>
            <person name="Santos A.J."/>
        </authorList>
    </citation>
    <scope>NUCLEOTIDE SEQUENCE</scope>
    <source>
        <tissue evidence="1">Shoot tissue taken approximately 20 cm above the soil surface</tissue>
    </source>
</reference>
<name>A0A0A9FEH2_ARUDO</name>
<dbReference type="AlphaFoldDB" id="A0A0A9FEH2"/>
<sequence>MRKHFTGWHYDIWPMTHPYMEEPFQLGSQDAKGLYFVLFHFQLRRHYIWAYYLRVIRSLLVNIFSLLSPKAQHYFQHLAIDMSACIDQIKSILPRKSIST</sequence>
<organism evidence="1">
    <name type="scientific">Arundo donax</name>
    <name type="common">Giant reed</name>
    <name type="synonym">Donax arundinaceus</name>
    <dbReference type="NCBI Taxonomy" id="35708"/>
    <lineage>
        <taxon>Eukaryota</taxon>
        <taxon>Viridiplantae</taxon>
        <taxon>Streptophyta</taxon>
        <taxon>Embryophyta</taxon>
        <taxon>Tracheophyta</taxon>
        <taxon>Spermatophyta</taxon>
        <taxon>Magnoliopsida</taxon>
        <taxon>Liliopsida</taxon>
        <taxon>Poales</taxon>
        <taxon>Poaceae</taxon>
        <taxon>PACMAD clade</taxon>
        <taxon>Arundinoideae</taxon>
        <taxon>Arundineae</taxon>
        <taxon>Arundo</taxon>
    </lineage>
</organism>